<dbReference type="Pfam" id="PF02563">
    <property type="entry name" value="Poly_export"/>
    <property type="match status" value="1"/>
</dbReference>
<dbReference type="InterPro" id="IPR003715">
    <property type="entry name" value="Poly_export_N"/>
</dbReference>
<proteinExistence type="predicted"/>
<reference key="2">
    <citation type="submission" date="2011-05" db="EMBL/GenBank/DDBJ databases">
        <title>Complete genome sequence of the aerobic marine methanotroph Methylomonas methanica MC09.</title>
        <authorList>
            <person name="Boden R."/>
            <person name="Cunliffe M."/>
            <person name="Scanlan J."/>
            <person name="Moussard H."/>
            <person name="Kits K.D."/>
            <person name="Klotz M."/>
            <person name="Jetten M."/>
            <person name="Vuilleumier S."/>
            <person name="Han J."/>
            <person name="Peters L."/>
            <person name="Mikhailova N."/>
            <person name="Teshima H."/>
            <person name="Tapia R."/>
            <person name="Kyrpides N."/>
            <person name="Ivanova N."/>
            <person name="Pagani I."/>
            <person name="Cheng J.-F."/>
            <person name="Goodwin L."/>
            <person name="Han C."/>
            <person name="Hauser L."/>
            <person name="Land M."/>
            <person name="Lapidus A."/>
            <person name="Lucas S."/>
            <person name="Pitluck S."/>
            <person name="Woyke T."/>
            <person name="Stein L.Y."/>
            <person name="Murrell C."/>
        </authorList>
    </citation>
    <scope>NUCLEOTIDE SEQUENCE</scope>
    <source>
        <strain>MC09</strain>
    </source>
</reference>
<gene>
    <name evidence="4" type="ordered locus">Metme_1326</name>
</gene>
<name>F9ZY19_METMM</name>
<feature type="region of interest" description="Disordered" evidence="2">
    <location>
        <begin position="131"/>
        <end position="152"/>
    </location>
</feature>
<sequence length="238" mass="25077">MIDTKLKAVWHKLFLCVILVITTGCAQPLLEDVKQSADYTYQIGPGDSVNIFVWGNPELSTSAAVRPDGKITVPLVEELLASGKTPYQLARDIEDVLKVYVKSPQVVVMVSGFKGVSDQQIRVIGRIGGGSSGSSSLGGGGGGGSGGLGGSGGRGGGGIGRYQGKSIPYERGMTLLDVIIQIGLNQYADGNRSSVIRKVDGDLKSYRVRIDDLIDDADLSANVLMMPGDILIIPDAYF</sequence>
<evidence type="ECO:0000313" key="5">
    <source>
        <dbReference type="Proteomes" id="UP000008888"/>
    </source>
</evidence>
<dbReference type="Gene3D" id="3.30.1950.10">
    <property type="entry name" value="wza like domain"/>
    <property type="match status" value="1"/>
</dbReference>
<dbReference type="STRING" id="857087.Metme_1326"/>
<dbReference type="EMBL" id="CP002738">
    <property type="protein sequence ID" value="AEF99749.1"/>
    <property type="molecule type" value="Genomic_DNA"/>
</dbReference>
<evidence type="ECO:0000259" key="3">
    <source>
        <dbReference type="Pfam" id="PF02563"/>
    </source>
</evidence>
<reference evidence="4 5" key="1">
    <citation type="journal article" date="2011" name="J. Bacteriol.">
        <title>Complete Genome Sequence of the Aerobic Marine Methanotroph Methylomonas methanica MC09.</title>
        <authorList>
            <person name="Boden R."/>
            <person name="Cunliffe M."/>
            <person name="Scanlan J."/>
            <person name="Moussard H."/>
            <person name="Kits K.D."/>
            <person name="Klotz M.G."/>
            <person name="Jetten M.S."/>
            <person name="Vuilleumier S."/>
            <person name="Han J."/>
            <person name="Peters L."/>
            <person name="Mikhailova N."/>
            <person name="Teshima H."/>
            <person name="Tapia R."/>
            <person name="Kyrpides N."/>
            <person name="Ivanova N."/>
            <person name="Pagani I."/>
            <person name="Cheng J.F."/>
            <person name="Goodwin L."/>
            <person name="Han C."/>
            <person name="Hauser L."/>
            <person name="Land M.L."/>
            <person name="Lapidus A."/>
            <person name="Lucas S."/>
            <person name="Pitluck S."/>
            <person name="Woyke T."/>
            <person name="Stein L."/>
            <person name="Murrell J.C."/>
        </authorList>
    </citation>
    <scope>NUCLEOTIDE SEQUENCE [LARGE SCALE GENOMIC DNA]</scope>
    <source>
        <strain evidence="4 5">MC09</strain>
    </source>
</reference>
<evidence type="ECO:0000313" key="4">
    <source>
        <dbReference type="EMBL" id="AEF99749.1"/>
    </source>
</evidence>
<keyword evidence="1" id="KW-0732">Signal</keyword>
<evidence type="ECO:0000256" key="2">
    <source>
        <dbReference type="SAM" id="MobiDB-lite"/>
    </source>
</evidence>
<dbReference type="PANTHER" id="PTHR33619">
    <property type="entry name" value="POLYSACCHARIDE EXPORT PROTEIN GFCE-RELATED"/>
    <property type="match status" value="1"/>
</dbReference>
<dbReference type="KEGG" id="mmt:Metme_1326"/>
<dbReference type="InterPro" id="IPR049712">
    <property type="entry name" value="Poly_export"/>
</dbReference>
<keyword evidence="5" id="KW-1185">Reference proteome</keyword>
<dbReference type="OrthoDB" id="9808421at2"/>
<feature type="domain" description="Polysaccharide export protein N-terminal" evidence="3">
    <location>
        <begin position="36"/>
        <end position="110"/>
    </location>
</feature>
<reference evidence="5" key="3">
    <citation type="submission" date="2011-05" db="EMBL/GenBank/DDBJ databases">
        <title>Complete sequence of Methylomonas methanica MC09.</title>
        <authorList>
            <consortium name="US DOE Joint Genome Institute"/>
            <person name="Lucas S."/>
            <person name="Han J."/>
            <person name="Lapidus A."/>
            <person name="Cheng J.-F."/>
            <person name="Goodwin L."/>
            <person name="Pitluck S."/>
            <person name="Peters L."/>
            <person name="Mikhailova N."/>
            <person name="Teshima H."/>
            <person name="Han C."/>
            <person name="Tapia R."/>
            <person name="Land M."/>
            <person name="Hauser L."/>
            <person name="Kyrpides N."/>
            <person name="Ivanova N."/>
            <person name="Pagani I."/>
            <person name="Stein L."/>
            <person name="Woyke T."/>
        </authorList>
    </citation>
    <scope>NUCLEOTIDE SEQUENCE [LARGE SCALE GENOMIC DNA]</scope>
    <source>
        <strain evidence="5">MC09</strain>
    </source>
</reference>
<dbReference type="GO" id="GO:0015159">
    <property type="term" value="F:polysaccharide transmembrane transporter activity"/>
    <property type="evidence" value="ECO:0007669"/>
    <property type="project" value="InterPro"/>
</dbReference>
<evidence type="ECO:0000256" key="1">
    <source>
        <dbReference type="ARBA" id="ARBA00022729"/>
    </source>
</evidence>
<organism evidence="4 5">
    <name type="scientific">Methylomonas methanica (strain DSM 25384 / MC09)</name>
    <dbReference type="NCBI Taxonomy" id="857087"/>
    <lineage>
        <taxon>Bacteria</taxon>
        <taxon>Pseudomonadati</taxon>
        <taxon>Pseudomonadota</taxon>
        <taxon>Gammaproteobacteria</taxon>
        <taxon>Methylococcales</taxon>
        <taxon>Methylococcaceae</taxon>
        <taxon>Methylomonas</taxon>
    </lineage>
</organism>
<dbReference type="Proteomes" id="UP000008888">
    <property type="component" value="Chromosome"/>
</dbReference>
<dbReference type="PROSITE" id="PS51257">
    <property type="entry name" value="PROKAR_LIPOPROTEIN"/>
    <property type="match status" value="1"/>
</dbReference>
<dbReference type="PANTHER" id="PTHR33619:SF3">
    <property type="entry name" value="POLYSACCHARIDE EXPORT PROTEIN GFCE-RELATED"/>
    <property type="match status" value="1"/>
</dbReference>
<accession>F9ZY19</accession>
<dbReference type="HOGENOM" id="CLU_038343_3_2_6"/>
<dbReference type="AlphaFoldDB" id="F9ZY19"/>
<protein>
    <submittedName>
        <fullName evidence="4">Polysaccharide export protein</fullName>
    </submittedName>
</protein>
<dbReference type="Gene3D" id="3.10.560.10">
    <property type="entry name" value="Outer membrane lipoprotein wza domain like"/>
    <property type="match status" value="1"/>
</dbReference>
<dbReference type="eggNOG" id="COG1596">
    <property type="taxonomic scope" value="Bacteria"/>
</dbReference>